<evidence type="ECO:0000313" key="1">
    <source>
        <dbReference type="EMBL" id="KAG6459599.1"/>
    </source>
</evidence>
<proteinExistence type="predicted"/>
<dbReference type="EMBL" id="JH668628">
    <property type="protein sequence ID" value="KAG6459599.1"/>
    <property type="molecule type" value="Genomic_DNA"/>
</dbReference>
<reference evidence="1" key="2">
    <citation type="submission" date="2020-12" db="EMBL/GenBank/DDBJ databases">
        <authorList>
            <person name="Kanost M."/>
        </authorList>
    </citation>
    <scope>NUCLEOTIDE SEQUENCE</scope>
</reference>
<evidence type="ECO:0000313" key="2">
    <source>
        <dbReference type="Proteomes" id="UP000791440"/>
    </source>
</evidence>
<comment type="caution">
    <text evidence="1">The sequence shown here is derived from an EMBL/GenBank/DDBJ whole genome shotgun (WGS) entry which is preliminary data.</text>
</comment>
<reference evidence="1" key="1">
    <citation type="journal article" date="2016" name="Insect Biochem. Mol. Biol.">
        <title>Multifaceted biological insights from a draft genome sequence of the tobacco hornworm moth, Manduca sexta.</title>
        <authorList>
            <person name="Kanost M.R."/>
            <person name="Arrese E.L."/>
            <person name="Cao X."/>
            <person name="Chen Y.R."/>
            <person name="Chellapilla S."/>
            <person name="Goldsmith M.R."/>
            <person name="Grosse-Wilde E."/>
            <person name="Heckel D.G."/>
            <person name="Herndon N."/>
            <person name="Jiang H."/>
            <person name="Papanicolaou A."/>
            <person name="Qu J."/>
            <person name="Soulages J.L."/>
            <person name="Vogel H."/>
            <person name="Walters J."/>
            <person name="Waterhouse R.M."/>
            <person name="Ahn S.J."/>
            <person name="Almeida F.C."/>
            <person name="An C."/>
            <person name="Aqrawi P."/>
            <person name="Bretschneider A."/>
            <person name="Bryant W.B."/>
            <person name="Bucks S."/>
            <person name="Chao H."/>
            <person name="Chevignon G."/>
            <person name="Christen J.M."/>
            <person name="Clarke D.F."/>
            <person name="Dittmer N.T."/>
            <person name="Ferguson L.C.F."/>
            <person name="Garavelou S."/>
            <person name="Gordon K.H.J."/>
            <person name="Gunaratna R.T."/>
            <person name="Han Y."/>
            <person name="Hauser F."/>
            <person name="He Y."/>
            <person name="Heidel-Fischer H."/>
            <person name="Hirsh A."/>
            <person name="Hu Y."/>
            <person name="Jiang H."/>
            <person name="Kalra D."/>
            <person name="Klinner C."/>
            <person name="Konig C."/>
            <person name="Kovar C."/>
            <person name="Kroll A.R."/>
            <person name="Kuwar S.S."/>
            <person name="Lee S.L."/>
            <person name="Lehman R."/>
            <person name="Li K."/>
            <person name="Li Z."/>
            <person name="Liang H."/>
            <person name="Lovelace S."/>
            <person name="Lu Z."/>
            <person name="Mansfield J.H."/>
            <person name="McCulloch K.J."/>
            <person name="Mathew T."/>
            <person name="Morton B."/>
            <person name="Muzny D.M."/>
            <person name="Neunemann D."/>
            <person name="Ongeri F."/>
            <person name="Pauchet Y."/>
            <person name="Pu L.L."/>
            <person name="Pyrousis I."/>
            <person name="Rao X.J."/>
            <person name="Redding A."/>
            <person name="Roesel C."/>
            <person name="Sanchez-Gracia A."/>
            <person name="Schaack S."/>
            <person name="Shukla A."/>
            <person name="Tetreau G."/>
            <person name="Wang Y."/>
            <person name="Xiong G.H."/>
            <person name="Traut W."/>
            <person name="Walsh T.K."/>
            <person name="Worley K.C."/>
            <person name="Wu D."/>
            <person name="Wu W."/>
            <person name="Wu Y.Q."/>
            <person name="Zhang X."/>
            <person name="Zou Z."/>
            <person name="Zucker H."/>
            <person name="Briscoe A.D."/>
            <person name="Burmester T."/>
            <person name="Clem R.J."/>
            <person name="Feyereisen R."/>
            <person name="Grimmelikhuijzen C.J.P."/>
            <person name="Hamodrakas S.J."/>
            <person name="Hansson B.S."/>
            <person name="Huguet E."/>
            <person name="Jermiin L.S."/>
            <person name="Lan Q."/>
            <person name="Lehman H.K."/>
            <person name="Lorenzen M."/>
            <person name="Merzendorfer H."/>
            <person name="Michalopoulos I."/>
            <person name="Morton D.B."/>
            <person name="Muthukrishnan S."/>
            <person name="Oakeshott J.G."/>
            <person name="Palmer W."/>
            <person name="Park Y."/>
            <person name="Passarelli A.L."/>
            <person name="Rozas J."/>
            <person name="Schwartz L.M."/>
            <person name="Smith W."/>
            <person name="Southgate A."/>
            <person name="Vilcinskas A."/>
            <person name="Vogt R."/>
            <person name="Wang P."/>
            <person name="Werren J."/>
            <person name="Yu X.Q."/>
            <person name="Zhou J.J."/>
            <person name="Brown S.J."/>
            <person name="Scherer S.E."/>
            <person name="Richards S."/>
            <person name="Blissard G.W."/>
        </authorList>
    </citation>
    <scope>NUCLEOTIDE SEQUENCE</scope>
</reference>
<name>A0A921ZKJ0_MANSE</name>
<accession>A0A921ZKJ0</accession>
<keyword evidence="2" id="KW-1185">Reference proteome</keyword>
<sequence length="114" mass="12513">MGDVKISCNNRGLTIILLTQLVAKCTLRHSKEGLTISRGKKNALVNISLTILQKTKTKINANKPKTKASDYTLLLDSCTDYLDSTNINSTTTSESSSHQRRTGKKLVVLFSKSV</sequence>
<dbReference type="AlphaFoldDB" id="A0A921ZKJ0"/>
<dbReference type="Proteomes" id="UP000791440">
    <property type="component" value="Unassembled WGS sequence"/>
</dbReference>
<organism evidence="1 2">
    <name type="scientific">Manduca sexta</name>
    <name type="common">Tobacco hawkmoth</name>
    <name type="synonym">Tobacco hornworm</name>
    <dbReference type="NCBI Taxonomy" id="7130"/>
    <lineage>
        <taxon>Eukaryota</taxon>
        <taxon>Metazoa</taxon>
        <taxon>Ecdysozoa</taxon>
        <taxon>Arthropoda</taxon>
        <taxon>Hexapoda</taxon>
        <taxon>Insecta</taxon>
        <taxon>Pterygota</taxon>
        <taxon>Neoptera</taxon>
        <taxon>Endopterygota</taxon>
        <taxon>Lepidoptera</taxon>
        <taxon>Glossata</taxon>
        <taxon>Ditrysia</taxon>
        <taxon>Bombycoidea</taxon>
        <taxon>Sphingidae</taxon>
        <taxon>Sphinginae</taxon>
        <taxon>Sphingini</taxon>
        <taxon>Manduca</taxon>
    </lineage>
</organism>
<protein>
    <submittedName>
        <fullName evidence="1">Uncharacterized protein</fullName>
    </submittedName>
</protein>
<gene>
    <name evidence="1" type="ORF">O3G_MSEX011468</name>
</gene>